<dbReference type="STRING" id="126957.T1JCT6"/>
<reference evidence="7" key="2">
    <citation type="submission" date="2015-02" db="UniProtKB">
        <authorList>
            <consortium name="EnsemblMetazoa"/>
        </authorList>
    </citation>
    <scope>IDENTIFICATION</scope>
</reference>
<keyword evidence="8" id="KW-1185">Reference proteome</keyword>
<evidence type="ECO:0000256" key="2">
    <source>
        <dbReference type="ARBA" id="ARBA00023264"/>
    </source>
</evidence>
<feature type="transmembrane region" description="Helical" evidence="6">
    <location>
        <begin position="300"/>
        <end position="322"/>
    </location>
</feature>
<sequence>MKSNLDISIKEPLIGIRNLMKHLRPEWKPEKIQMTFYTKGKVNTLIKCSEEKDSSDAVVIRIYKPEMSQFVDREAEILANQLIAQKNYSPTLLGIFNNGFCYDFINGQTVDIKLAKTKAVWKSIACGMATIHGIHKPTSSPKKSNLFKVLHNLIDLLPENLPDSVKNEQYKAYFPTKESLRKEIRELQFHLDQIKSSIVYCHGDPRLENILWNKKITFIDFEFTDYNYQAYDIAAHFNSYAGFTDDPDFSQCPDQTFQLKWLQEYIKQWNKNQNQDSKIPIDNVDMLYIQVRKFSLATHMMLGISGILGSALSTVDLFVYGMKRIEQYFQHKQQVFDLKSQ</sequence>
<reference evidence="8" key="1">
    <citation type="submission" date="2011-05" db="EMBL/GenBank/DDBJ databases">
        <authorList>
            <person name="Richards S.R."/>
            <person name="Qu J."/>
            <person name="Jiang H."/>
            <person name="Jhangiani S.N."/>
            <person name="Agravi P."/>
            <person name="Goodspeed R."/>
            <person name="Gross S."/>
            <person name="Mandapat C."/>
            <person name="Jackson L."/>
            <person name="Mathew T."/>
            <person name="Pu L."/>
            <person name="Thornton R."/>
            <person name="Saada N."/>
            <person name="Wilczek-Boney K.B."/>
            <person name="Lee S."/>
            <person name="Kovar C."/>
            <person name="Wu Y."/>
            <person name="Scherer S.E."/>
            <person name="Worley K.C."/>
            <person name="Muzny D.M."/>
            <person name="Gibbs R."/>
        </authorList>
    </citation>
    <scope>NUCLEOTIDE SEQUENCE</scope>
    <source>
        <strain evidence="8">Brora</strain>
    </source>
</reference>
<comment type="similarity">
    <text evidence="4">Belongs to the choline/ethanolamine kinase family.</text>
</comment>
<organism evidence="7 8">
    <name type="scientific">Strigamia maritima</name>
    <name type="common">European centipede</name>
    <name type="synonym">Geophilus maritimus</name>
    <dbReference type="NCBI Taxonomy" id="126957"/>
    <lineage>
        <taxon>Eukaryota</taxon>
        <taxon>Metazoa</taxon>
        <taxon>Ecdysozoa</taxon>
        <taxon>Arthropoda</taxon>
        <taxon>Myriapoda</taxon>
        <taxon>Chilopoda</taxon>
        <taxon>Pleurostigmophora</taxon>
        <taxon>Geophilomorpha</taxon>
        <taxon>Linotaeniidae</taxon>
        <taxon>Strigamia</taxon>
    </lineage>
</organism>
<dbReference type="PhylomeDB" id="T1JCT6"/>
<dbReference type="GO" id="GO:0004305">
    <property type="term" value="F:ethanolamine kinase activity"/>
    <property type="evidence" value="ECO:0007669"/>
    <property type="project" value="UniProtKB-EC"/>
</dbReference>
<dbReference type="HOGENOM" id="CLU_012712_1_0_1"/>
<keyword evidence="6" id="KW-0472">Membrane</keyword>
<keyword evidence="1" id="KW-0594">Phospholipid biosynthesis</keyword>
<dbReference type="AlphaFoldDB" id="T1JCT6"/>
<keyword evidence="1" id="KW-0444">Lipid biosynthesis</keyword>
<accession>T1JCT6</accession>
<evidence type="ECO:0000256" key="3">
    <source>
        <dbReference type="ARBA" id="ARBA00037883"/>
    </source>
</evidence>
<keyword evidence="1" id="KW-0443">Lipid metabolism</keyword>
<evidence type="ECO:0000256" key="1">
    <source>
        <dbReference type="ARBA" id="ARBA00023209"/>
    </source>
</evidence>
<dbReference type="PANTHER" id="PTHR22603">
    <property type="entry name" value="CHOLINE/ETHANOALAMINE KINASE"/>
    <property type="match status" value="1"/>
</dbReference>
<protein>
    <recommendedName>
        <fullName evidence="5">ethanolamine kinase</fullName>
        <ecNumber evidence="5">2.7.1.82</ecNumber>
    </recommendedName>
</protein>
<dbReference type="EMBL" id="JH432078">
    <property type="status" value="NOT_ANNOTATED_CDS"/>
    <property type="molecule type" value="Genomic_DNA"/>
</dbReference>
<keyword evidence="6" id="KW-0812">Transmembrane</keyword>
<dbReference type="eggNOG" id="KOG4720">
    <property type="taxonomic scope" value="Eukaryota"/>
</dbReference>
<dbReference type="Pfam" id="PF01633">
    <property type="entry name" value="Choline_kinase"/>
    <property type="match status" value="1"/>
</dbReference>
<keyword evidence="2" id="KW-1208">Phospholipid metabolism</keyword>
<dbReference type="Proteomes" id="UP000014500">
    <property type="component" value="Unassembled WGS sequence"/>
</dbReference>
<dbReference type="EC" id="2.7.1.82" evidence="5"/>
<comment type="pathway">
    <text evidence="3">Phospholipid metabolism; phosphatidylethanolamine biosynthesis; phosphatidylethanolamine from ethanolamine: step 1/3.</text>
</comment>
<dbReference type="SUPFAM" id="SSF56112">
    <property type="entry name" value="Protein kinase-like (PK-like)"/>
    <property type="match status" value="1"/>
</dbReference>
<keyword evidence="6" id="KW-1133">Transmembrane helix</keyword>
<evidence type="ECO:0000256" key="6">
    <source>
        <dbReference type="SAM" id="Phobius"/>
    </source>
</evidence>
<dbReference type="GO" id="GO:0005737">
    <property type="term" value="C:cytoplasm"/>
    <property type="evidence" value="ECO:0007669"/>
    <property type="project" value="TreeGrafter"/>
</dbReference>
<dbReference type="EnsemblMetazoa" id="SMAR011606-RA">
    <property type="protein sequence ID" value="SMAR011606-PA"/>
    <property type="gene ID" value="SMAR011606"/>
</dbReference>
<dbReference type="GO" id="GO:0006646">
    <property type="term" value="P:phosphatidylethanolamine biosynthetic process"/>
    <property type="evidence" value="ECO:0007669"/>
    <property type="project" value="TreeGrafter"/>
</dbReference>
<dbReference type="InterPro" id="IPR011009">
    <property type="entry name" value="Kinase-like_dom_sf"/>
</dbReference>
<evidence type="ECO:0000313" key="7">
    <source>
        <dbReference type="EnsemblMetazoa" id="SMAR011606-PA"/>
    </source>
</evidence>
<dbReference type="PANTHER" id="PTHR22603:SF66">
    <property type="entry name" value="ETHANOLAMINE KINASE"/>
    <property type="match status" value="1"/>
</dbReference>
<evidence type="ECO:0000256" key="5">
    <source>
        <dbReference type="ARBA" id="ARBA00038874"/>
    </source>
</evidence>
<dbReference type="Gene3D" id="3.30.200.20">
    <property type="entry name" value="Phosphorylase Kinase, domain 1"/>
    <property type="match status" value="1"/>
</dbReference>
<dbReference type="OMA" id="DQASNIR"/>
<name>T1JCT6_STRMM</name>
<evidence type="ECO:0000256" key="4">
    <source>
        <dbReference type="ARBA" id="ARBA00038211"/>
    </source>
</evidence>
<dbReference type="Gene3D" id="3.90.1200.10">
    <property type="match status" value="1"/>
</dbReference>
<proteinExistence type="inferred from homology"/>
<evidence type="ECO:0000313" key="8">
    <source>
        <dbReference type="Proteomes" id="UP000014500"/>
    </source>
</evidence>